<protein>
    <submittedName>
        <fullName evidence="5">Bacterial nucleoid DNA-binding protein</fullName>
    </submittedName>
</protein>
<accession>M1PKS6</accession>
<keyword evidence="6" id="KW-1185">Reference proteome</keyword>
<proteinExistence type="inferred from homology"/>
<dbReference type="GO" id="GO:0003677">
    <property type="term" value="F:DNA binding"/>
    <property type="evidence" value="ECO:0007669"/>
    <property type="project" value="UniProtKB-KW"/>
</dbReference>
<name>M1PKS6_DESSD</name>
<dbReference type="GO" id="GO:0030527">
    <property type="term" value="F:structural constituent of chromatin"/>
    <property type="evidence" value="ECO:0007669"/>
    <property type="project" value="InterPro"/>
</dbReference>
<gene>
    <name evidence="5" type="ordered locus">UWK_03601</name>
</gene>
<dbReference type="RefSeq" id="WP_015405792.1">
    <property type="nucleotide sequence ID" value="NC_020305.1"/>
</dbReference>
<dbReference type="GO" id="GO:0030261">
    <property type="term" value="P:chromosome condensation"/>
    <property type="evidence" value="ECO:0007669"/>
    <property type="project" value="UniProtKB-KW"/>
</dbReference>
<dbReference type="EMBL" id="CP003986">
    <property type="protein sequence ID" value="AGF80110.1"/>
    <property type="molecule type" value="Genomic_DNA"/>
</dbReference>
<dbReference type="SUPFAM" id="SSF47729">
    <property type="entry name" value="IHF-like DNA-binding proteins"/>
    <property type="match status" value="1"/>
</dbReference>
<comment type="similarity">
    <text evidence="1 4">Belongs to the bacterial histone-like protein family.</text>
</comment>
<dbReference type="PROSITE" id="PS00045">
    <property type="entry name" value="HISTONE_LIKE"/>
    <property type="match status" value="1"/>
</dbReference>
<evidence type="ECO:0000313" key="5">
    <source>
        <dbReference type="EMBL" id="AGF80110.1"/>
    </source>
</evidence>
<evidence type="ECO:0000256" key="3">
    <source>
        <dbReference type="ARBA" id="ARBA00023125"/>
    </source>
</evidence>
<evidence type="ECO:0000256" key="2">
    <source>
        <dbReference type="ARBA" id="ARBA00023067"/>
    </source>
</evidence>
<evidence type="ECO:0000256" key="4">
    <source>
        <dbReference type="RuleBase" id="RU003939"/>
    </source>
</evidence>
<dbReference type="OrthoDB" id="9799835at2"/>
<dbReference type="Pfam" id="PF00216">
    <property type="entry name" value="Bac_DNA_binding"/>
    <property type="match status" value="1"/>
</dbReference>
<dbReference type="SMART" id="SM00411">
    <property type="entry name" value="BHL"/>
    <property type="match status" value="1"/>
</dbReference>
<dbReference type="PANTHER" id="PTHR33175">
    <property type="entry name" value="DNA-BINDING PROTEIN HU"/>
    <property type="match status" value="1"/>
</dbReference>
<dbReference type="Proteomes" id="UP000011721">
    <property type="component" value="Plasmid unnamed"/>
</dbReference>
<dbReference type="AlphaFoldDB" id="M1PKS6"/>
<sequence length="90" mass="9889">MTKKELVEEVAKDAKISQAAALLAVDSMTRNIMKGLKKGDHVSLVGFGRFSVKERAARKGRNPQTGKEIQIQARKVVRFTPGQPLKDAVN</sequence>
<geneLocation type="plasmid" evidence="6">
    <name>pDESSD</name>
</geneLocation>
<dbReference type="Gene3D" id="4.10.520.10">
    <property type="entry name" value="IHF-like DNA-binding proteins"/>
    <property type="match status" value="1"/>
</dbReference>
<dbReference type="PATRIC" id="fig|1167006.5.peg.3869"/>
<reference evidence="6" key="1">
    <citation type="journal article" date="2013" name="Stand. Genomic Sci.">
        <title>Complete genome sequence of Desulfocapsa sulfexigens, a marine deltaproteobacterium specialized in disproportionating inorganic sulfur compounds.</title>
        <authorList>
            <person name="Finster K.W."/>
            <person name="Kjeldsen K.U."/>
            <person name="Kube M."/>
            <person name="Reinhardt R."/>
            <person name="Mussmann M."/>
            <person name="Amann R."/>
            <person name="Schreiber L."/>
        </authorList>
    </citation>
    <scope>NUCLEOTIDE SEQUENCE [LARGE SCALE GENOMIC DNA]</scope>
    <source>
        <strain evidence="6">DSM 10523 / SB164P1</strain>
        <plasmid evidence="6">pDESSD</plasmid>
    </source>
</reference>
<dbReference type="HOGENOM" id="CLU_105066_3_1_7"/>
<dbReference type="PRINTS" id="PR01727">
    <property type="entry name" value="DNABINDINGHU"/>
</dbReference>
<dbReference type="PANTHER" id="PTHR33175:SF3">
    <property type="entry name" value="DNA-BINDING PROTEIN HU-BETA"/>
    <property type="match status" value="1"/>
</dbReference>
<evidence type="ECO:0000313" key="6">
    <source>
        <dbReference type="Proteomes" id="UP000011721"/>
    </source>
</evidence>
<evidence type="ECO:0000256" key="1">
    <source>
        <dbReference type="ARBA" id="ARBA00010529"/>
    </source>
</evidence>
<keyword evidence="5" id="KW-0614">Plasmid</keyword>
<dbReference type="InterPro" id="IPR000119">
    <property type="entry name" value="Hist_DNA-bd"/>
</dbReference>
<dbReference type="InterPro" id="IPR020816">
    <property type="entry name" value="Histone-like_DNA-bd_CS"/>
</dbReference>
<dbReference type="KEGG" id="dsf:UWK_03601"/>
<keyword evidence="2" id="KW-0226">DNA condensation</keyword>
<organism evidence="5 6">
    <name type="scientific">Desulfocapsa sulfexigens (strain DSM 10523 / SB164P1)</name>
    <dbReference type="NCBI Taxonomy" id="1167006"/>
    <lineage>
        <taxon>Bacteria</taxon>
        <taxon>Pseudomonadati</taxon>
        <taxon>Thermodesulfobacteriota</taxon>
        <taxon>Desulfobulbia</taxon>
        <taxon>Desulfobulbales</taxon>
        <taxon>Desulfocapsaceae</taxon>
        <taxon>Desulfocapsa</taxon>
    </lineage>
</organism>
<dbReference type="CDD" id="cd13831">
    <property type="entry name" value="HU"/>
    <property type="match status" value="1"/>
</dbReference>
<dbReference type="GO" id="GO:0005829">
    <property type="term" value="C:cytosol"/>
    <property type="evidence" value="ECO:0007669"/>
    <property type="project" value="TreeGrafter"/>
</dbReference>
<dbReference type="InterPro" id="IPR010992">
    <property type="entry name" value="IHF-like_DNA-bd_dom_sf"/>
</dbReference>
<keyword evidence="3 5" id="KW-0238">DNA-binding</keyword>